<name>A0A5N5KHG7_9ROSI</name>
<comment type="caution">
    <text evidence="3">The sequence shown here is derived from an EMBL/GenBank/DDBJ whole genome shotgun (WGS) entry which is preliminary data.</text>
</comment>
<keyword evidence="4" id="KW-1185">Reference proteome</keyword>
<feature type="domain" description="Origin recognition complex subunit 3 N-terminal" evidence="2">
    <location>
        <begin position="109"/>
        <end position="401"/>
    </location>
</feature>
<dbReference type="GO" id="GO:0003688">
    <property type="term" value="F:DNA replication origin binding"/>
    <property type="evidence" value="ECO:0007669"/>
    <property type="project" value="TreeGrafter"/>
</dbReference>
<dbReference type="EMBL" id="VDCV01000013">
    <property type="protein sequence ID" value="KAB5529706.1"/>
    <property type="molecule type" value="Genomic_DNA"/>
</dbReference>
<dbReference type="InterPro" id="IPR045667">
    <property type="entry name" value="ORC3_N"/>
</dbReference>
<dbReference type="AlphaFoldDB" id="A0A5N5KHG7"/>
<dbReference type="GO" id="GO:0031261">
    <property type="term" value="C:DNA replication preinitiation complex"/>
    <property type="evidence" value="ECO:0007669"/>
    <property type="project" value="TreeGrafter"/>
</dbReference>
<protein>
    <recommendedName>
        <fullName evidence="2">Origin recognition complex subunit 3 N-terminal domain-containing protein</fullName>
    </recommendedName>
</protein>
<dbReference type="GO" id="GO:0005656">
    <property type="term" value="C:nuclear pre-replicative complex"/>
    <property type="evidence" value="ECO:0007669"/>
    <property type="project" value="TreeGrafter"/>
</dbReference>
<evidence type="ECO:0000313" key="4">
    <source>
        <dbReference type="Proteomes" id="UP000326939"/>
    </source>
</evidence>
<evidence type="ECO:0000313" key="3">
    <source>
        <dbReference type="EMBL" id="KAB5529706.1"/>
    </source>
</evidence>
<dbReference type="GO" id="GO:0005664">
    <property type="term" value="C:nuclear origin of replication recognition complex"/>
    <property type="evidence" value="ECO:0007669"/>
    <property type="project" value="InterPro"/>
</dbReference>
<feature type="compositionally biased region" description="Low complexity" evidence="1">
    <location>
        <begin position="1"/>
        <end position="20"/>
    </location>
</feature>
<proteinExistence type="predicted"/>
<dbReference type="Pfam" id="PF07034">
    <property type="entry name" value="ORC3_N"/>
    <property type="match status" value="1"/>
</dbReference>
<dbReference type="GO" id="GO:0006270">
    <property type="term" value="P:DNA replication initiation"/>
    <property type="evidence" value="ECO:0007669"/>
    <property type="project" value="TreeGrafter"/>
</dbReference>
<dbReference type="PANTHER" id="PTHR12748:SF0">
    <property type="entry name" value="ORIGIN RECOGNITION COMPLEX SUBUNIT 3"/>
    <property type="match status" value="1"/>
</dbReference>
<organism evidence="3 4">
    <name type="scientific">Salix brachista</name>
    <dbReference type="NCBI Taxonomy" id="2182728"/>
    <lineage>
        <taxon>Eukaryota</taxon>
        <taxon>Viridiplantae</taxon>
        <taxon>Streptophyta</taxon>
        <taxon>Embryophyta</taxon>
        <taxon>Tracheophyta</taxon>
        <taxon>Spermatophyta</taxon>
        <taxon>Magnoliopsida</taxon>
        <taxon>eudicotyledons</taxon>
        <taxon>Gunneridae</taxon>
        <taxon>Pentapetalae</taxon>
        <taxon>rosids</taxon>
        <taxon>fabids</taxon>
        <taxon>Malpighiales</taxon>
        <taxon>Salicaceae</taxon>
        <taxon>Saliceae</taxon>
        <taxon>Salix</taxon>
    </lineage>
</organism>
<feature type="region of interest" description="Disordered" evidence="1">
    <location>
        <begin position="1"/>
        <end position="22"/>
    </location>
</feature>
<dbReference type="Proteomes" id="UP000326939">
    <property type="component" value="Chromosome 13"/>
</dbReference>
<gene>
    <name evidence="3" type="ORF">DKX38_019787</name>
</gene>
<sequence>MAPSATASDSLSPSTTSDTTENNFQSALDPLLRYEFDFVAKILFLFQQSGELFAQHVSLCALQPFFILHRAQSRKSEKKPTGTWKTRRRIDLSPSLPKNGENLDAEKAEAWDDYRHVNIRMEAFDDVWSKIKSTIKDVLRDINTNVFNDIHHWVRESFNMITSFAIPTFPEATGSFPMVTDATSKQLFTGLVLTKNMEFVDDLLTFEELGSYLKSQGCHVANLSSLEFSVKNGIGGCLRSILRQFLMITLDAADVSILATWYREQGSCNNPVVIIIEDLERCCGSVLSDFIIMLSEWVLKIPVVLIMGIATTLDAPKSILQSNALHHLCPCKFILGTPPERMDAVVEAVLVKQCSGFGISHKVAVFMRNYFVSQDGSITSFIRALKIACAQHFFVEPLSFMLWFLLGDDNLVNFPILLPDNLILQFSNIIFVHKFLFDT</sequence>
<dbReference type="InterPro" id="IPR020795">
    <property type="entry name" value="ORC3"/>
</dbReference>
<dbReference type="PANTHER" id="PTHR12748">
    <property type="entry name" value="ORIGIN RECOGNITION COMPLEX SUBUNIT 3"/>
    <property type="match status" value="1"/>
</dbReference>
<accession>A0A5N5KHG7</accession>
<evidence type="ECO:0000256" key="1">
    <source>
        <dbReference type="SAM" id="MobiDB-lite"/>
    </source>
</evidence>
<evidence type="ECO:0000259" key="2">
    <source>
        <dbReference type="Pfam" id="PF07034"/>
    </source>
</evidence>
<reference evidence="4" key="1">
    <citation type="journal article" date="2019" name="Gigascience">
        <title>De novo genome assembly of the endangered Acer yangbiense, a plant species with extremely small populations endemic to Yunnan Province, China.</title>
        <authorList>
            <person name="Yang J."/>
            <person name="Wariss H.M."/>
            <person name="Tao L."/>
            <person name="Zhang R."/>
            <person name="Yun Q."/>
            <person name="Hollingsworth P."/>
            <person name="Dao Z."/>
            <person name="Luo G."/>
            <person name="Guo H."/>
            <person name="Ma Y."/>
            <person name="Sun W."/>
        </authorList>
    </citation>
    <scope>NUCLEOTIDE SEQUENCE [LARGE SCALE GENOMIC DNA]</scope>
    <source>
        <strain evidence="4">cv. br00</strain>
    </source>
</reference>
<dbReference type="CDD" id="cd20704">
    <property type="entry name" value="Orc3"/>
    <property type="match status" value="1"/>
</dbReference>